<dbReference type="Pfam" id="PF00158">
    <property type="entry name" value="Sigma54_activat"/>
    <property type="match status" value="1"/>
</dbReference>
<dbReference type="PANTHER" id="PTHR32071:SF77">
    <property type="entry name" value="TRANSCRIPTIONAL REGULATORY PROTEIN"/>
    <property type="match status" value="1"/>
</dbReference>
<dbReference type="GO" id="GO:0005524">
    <property type="term" value="F:ATP binding"/>
    <property type="evidence" value="ECO:0007669"/>
    <property type="project" value="UniProtKB-KW"/>
</dbReference>
<dbReference type="Pfam" id="PF25601">
    <property type="entry name" value="AAA_lid_14"/>
    <property type="match status" value="1"/>
</dbReference>
<keyword evidence="4" id="KW-0804">Transcription</keyword>
<dbReference type="Proteomes" id="UP001196338">
    <property type="component" value="Unassembled WGS sequence"/>
</dbReference>
<comment type="caution">
    <text evidence="6">The sequence shown here is derived from an EMBL/GenBank/DDBJ whole genome shotgun (WGS) entry which is preliminary data.</text>
</comment>
<dbReference type="GO" id="GO:0006355">
    <property type="term" value="P:regulation of DNA-templated transcription"/>
    <property type="evidence" value="ECO:0007669"/>
    <property type="project" value="InterPro"/>
</dbReference>
<dbReference type="PROSITE" id="PS50045">
    <property type="entry name" value="SIGMA54_INTERACT_4"/>
    <property type="match status" value="1"/>
</dbReference>
<reference evidence="6" key="1">
    <citation type="submission" date="2021-05" db="EMBL/GenBank/DDBJ databases">
        <authorList>
            <person name="Stine C."/>
        </authorList>
    </citation>
    <scope>NUCLEOTIDE SEQUENCE</scope>
    <source>
        <strain evidence="6">TDS0091212</strain>
    </source>
</reference>
<feature type="non-terminal residue" evidence="6">
    <location>
        <position position="158"/>
    </location>
</feature>
<dbReference type="SUPFAM" id="SSF52540">
    <property type="entry name" value="P-loop containing nucleoside triphosphate hydrolases"/>
    <property type="match status" value="1"/>
</dbReference>
<protein>
    <submittedName>
        <fullName evidence="6">Sigma 54-interacting transcriptional regulator</fullName>
    </submittedName>
</protein>
<evidence type="ECO:0000256" key="1">
    <source>
        <dbReference type="ARBA" id="ARBA00022741"/>
    </source>
</evidence>
<evidence type="ECO:0000313" key="7">
    <source>
        <dbReference type="Proteomes" id="UP001196338"/>
    </source>
</evidence>
<evidence type="ECO:0000256" key="4">
    <source>
        <dbReference type="ARBA" id="ARBA00023163"/>
    </source>
</evidence>
<gene>
    <name evidence="6" type="ORF">KIN13_18395</name>
</gene>
<dbReference type="InterPro" id="IPR058031">
    <property type="entry name" value="AAA_lid_NorR"/>
</dbReference>
<dbReference type="InterPro" id="IPR027417">
    <property type="entry name" value="P-loop_NTPase"/>
</dbReference>
<accession>A0AAW4KS88</accession>
<sequence length="158" mass="17270">ALQTRLLRVLAEGEVAPLGAAKTRVVNIQVICASHRDLAALVSTGRFREDLYFRLGCARFCLPPLRERTDKLALINRLLEQEARNSGVSLGIGQAALQLLLGYAWPGNVRQLRHVLAYACAVCEGTTLQVADLPIDIRGEQPQGLAEQSASPERQMVL</sequence>
<proteinExistence type="predicted"/>
<dbReference type="AlphaFoldDB" id="A0AAW4KS88"/>
<evidence type="ECO:0000313" key="6">
    <source>
        <dbReference type="EMBL" id="MBS7675383.1"/>
    </source>
</evidence>
<dbReference type="InterPro" id="IPR025944">
    <property type="entry name" value="Sigma_54_int_dom_CS"/>
</dbReference>
<feature type="domain" description="Sigma-54 factor interaction" evidence="5">
    <location>
        <begin position="1"/>
        <end position="121"/>
    </location>
</feature>
<dbReference type="InterPro" id="IPR002078">
    <property type="entry name" value="Sigma_54_int"/>
</dbReference>
<keyword evidence="2" id="KW-0067">ATP-binding</keyword>
<dbReference type="Gene3D" id="3.40.50.300">
    <property type="entry name" value="P-loop containing nucleotide triphosphate hydrolases"/>
    <property type="match status" value="1"/>
</dbReference>
<keyword evidence="1" id="KW-0547">Nucleotide-binding</keyword>
<evidence type="ECO:0000256" key="2">
    <source>
        <dbReference type="ARBA" id="ARBA00022840"/>
    </source>
</evidence>
<dbReference type="EMBL" id="JAHBND010000750">
    <property type="protein sequence ID" value="MBS7675383.1"/>
    <property type="molecule type" value="Genomic_DNA"/>
</dbReference>
<name>A0AAW4KS88_VIBCL</name>
<keyword evidence="3" id="KW-0805">Transcription regulation</keyword>
<dbReference type="PANTHER" id="PTHR32071">
    <property type="entry name" value="TRANSCRIPTIONAL REGULATORY PROTEIN"/>
    <property type="match status" value="1"/>
</dbReference>
<organism evidence="6 7">
    <name type="scientific">Vibrio cholerae</name>
    <dbReference type="NCBI Taxonomy" id="666"/>
    <lineage>
        <taxon>Bacteria</taxon>
        <taxon>Pseudomonadati</taxon>
        <taxon>Pseudomonadota</taxon>
        <taxon>Gammaproteobacteria</taxon>
        <taxon>Vibrionales</taxon>
        <taxon>Vibrionaceae</taxon>
        <taxon>Vibrio</taxon>
    </lineage>
</organism>
<dbReference type="RefSeq" id="WP_213421219.1">
    <property type="nucleotide sequence ID" value="NZ_JAHBND010000750.1"/>
</dbReference>
<feature type="non-terminal residue" evidence="6">
    <location>
        <position position="1"/>
    </location>
</feature>
<dbReference type="Gene3D" id="1.10.8.60">
    <property type="match status" value="1"/>
</dbReference>
<dbReference type="PROSITE" id="PS00688">
    <property type="entry name" value="SIGMA54_INTERACT_3"/>
    <property type="match status" value="1"/>
</dbReference>
<evidence type="ECO:0000256" key="3">
    <source>
        <dbReference type="ARBA" id="ARBA00023015"/>
    </source>
</evidence>
<evidence type="ECO:0000259" key="5">
    <source>
        <dbReference type="PROSITE" id="PS50045"/>
    </source>
</evidence>
<reference evidence="6" key="2">
    <citation type="submission" date="2023-08" db="EMBL/GenBank/DDBJ databases">
        <title>Vibrio cholerae Outbreaks in Tanzania Exemplify Founder Flush: Simultaneous Increases in Population Size and Genetic Diversity.</title>
        <authorList>
            <person name="Debes A.K."/>
            <person name="Mohammed A."/>
            <person name="Maseke I."/>
            <person name="Almeida M."/>
            <person name="Li S."/>
            <person name="Matimba H."/>
            <person name="Joachim A."/>
            <person name="Mizinduko M."/>
            <person name="Nyanga S."/>
            <person name="Kelly M."/>
            <person name="Kachwamba Y."/>
            <person name="Schaffer A.M."/>
            <person name="Nyanga A.S."/>
            <person name="Mghamba J."/>
            <person name="Mosha F.S."/>
            <person name="Sack D.A."/>
            <person name="Stine O.C."/>
        </authorList>
    </citation>
    <scope>NUCLEOTIDE SEQUENCE</scope>
    <source>
        <strain evidence="6">TDS0091212</strain>
    </source>
</reference>